<organism evidence="4 16">
    <name type="scientific">Phytophthora fragariae</name>
    <dbReference type="NCBI Taxonomy" id="53985"/>
    <lineage>
        <taxon>Eukaryota</taxon>
        <taxon>Sar</taxon>
        <taxon>Stramenopiles</taxon>
        <taxon>Oomycota</taxon>
        <taxon>Peronosporomycetes</taxon>
        <taxon>Peronosporales</taxon>
        <taxon>Peronosporaceae</taxon>
        <taxon>Phytophthora</taxon>
    </lineage>
</organism>
<evidence type="ECO:0000313" key="10">
    <source>
        <dbReference type="EMBL" id="KAE9287682.1"/>
    </source>
</evidence>
<dbReference type="InterPro" id="IPR011011">
    <property type="entry name" value="Znf_FYVE_PHD"/>
</dbReference>
<dbReference type="Proteomes" id="UP000429523">
    <property type="component" value="Unassembled WGS sequence"/>
</dbReference>
<dbReference type="EMBL" id="QXGA01001850">
    <property type="protein sequence ID" value="KAE9108875.1"/>
    <property type="molecule type" value="Genomic_DNA"/>
</dbReference>
<evidence type="ECO:0000256" key="1">
    <source>
        <dbReference type="SAM" id="MobiDB-lite"/>
    </source>
</evidence>
<dbReference type="EMBL" id="QXFZ01002269">
    <property type="protein sequence ID" value="KAE9078849.1"/>
    <property type="molecule type" value="Genomic_DNA"/>
</dbReference>
<dbReference type="Proteomes" id="UP000440367">
    <property type="component" value="Unassembled WGS sequence"/>
</dbReference>
<dbReference type="EMBL" id="QXGD01001920">
    <property type="protein sequence ID" value="KAE9196659.1"/>
    <property type="molecule type" value="Genomic_DNA"/>
</dbReference>
<accession>A0A6A3QLE2</accession>
<dbReference type="InterPro" id="IPR052727">
    <property type="entry name" value="Rab4/Rab5_effector"/>
</dbReference>
<evidence type="ECO:0000313" key="17">
    <source>
        <dbReference type="Proteomes" id="UP000460718"/>
    </source>
</evidence>
<keyword evidence="12" id="KW-1185">Reference proteome</keyword>
<evidence type="ECO:0000313" key="8">
    <source>
        <dbReference type="EMBL" id="KAE9194992.1"/>
    </source>
</evidence>
<dbReference type="PANTHER" id="PTHR13510">
    <property type="entry name" value="FYVE-FINGER-CONTAINING RAB5 EFFECTOR PROTEIN RABENOSYN-5-RELATED"/>
    <property type="match status" value="1"/>
</dbReference>
<proteinExistence type="predicted"/>
<evidence type="ECO:0000313" key="16">
    <source>
        <dbReference type="Proteomes" id="UP000441208"/>
    </source>
</evidence>
<dbReference type="Proteomes" id="UP000460718">
    <property type="component" value="Unassembled WGS sequence"/>
</dbReference>
<dbReference type="EMBL" id="QXGC01001848">
    <property type="protein sequence ID" value="KAE9194992.1"/>
    <property type="molecule type" value="Genomic_DNA"/>
</dbReference>
<dbReference type="CDD" id="cd00065">
    <property type="entry name" value="FYVE_like_SF"/>
    <property type="match status" value="1"/>
</dbReference>
<evidence type="ECO:0000313" key="2">
    <source>
        <dbReference type="EMBL" id="KAE8927149.1"/>
    </source>
</evidence>
<sequence>MPKFNVKEVALPEFTLTPERQAALLAEVDAVVNNTLELRSAFAAGDRQLDTSAWKLVKTMDDVRAYRSRRALHGVAEHTESRSDTADVISSSSSSHSSSQRSTMDKIASLVTSSTSSGSKYQHRKPRKTARPPAVVISGVIDGTAEDAALGMLADTEMNAKMRESYLGTELEDARLLAVLVRPTTENPLNFIGLKWGLQSYGSFSQARDFLFLEGSGLTTDSRGEVVAYGIRQSVDLSDILKLPRPPNTIRGNMSGCQTFGNTVHLNSSGHRTVEVFSRAFIEMDGDLPVNVAAAAYAEKLMALATSMECANGHKLTWMMKQATRQVRPGTGSVLGRMVSSNHCATCTRSLSRFSTTLLQRGGTCQICRRVLCGKCSVSKKICVGLGSEVLQKSMLFCLECLLEAKSLPARNVALDKLNW</sequence>
<evidence type="ECO:0000313" key="4">
    <source>
        <dbReference type="EMBL" id="KAE9078849.1"/>
    </source>
</evidence>
<evidence type="ECO:0000313" key="11">
    <source>
        <dbReference type="Proteomes" id="UP000429523"/>
    </source>
</evidence>
<evidence type="ECO:0000313" key="19">
    <source>
        <dbReference type="Proteomes" id="UP000488956"/>
    </source>
</evidence>
<feature type="region of interest" description="Disordered" evidence="1">
    <location>
        <begin position="75"/>
        <end position="134"/>
    </location>
</feature>
<dbReference type="EMBL" id="QXGF01001901">
    <property type="protein sequence ID" value="KAE8927149.1"/>
    <property type="molecule type" value="Genomic_DNA"/>
</dbReference>
<name>A0A6A3QLE2_9STRA</name>
<evidence type="ECO:0000313" key="14">
    <source>
        <dbReference type="Proteomes" id="UP000440367"/>
    </source>
</evidence>
<evidence type="ECO:0000313" key="7">
    <source>
        <dbReference type="EMBL" id="KAE9184209.1"/>
    </source>
</evidence>
<evidence type="ECO:0000313" key="12">
    <source>
        <dbReference type="Proteomes" id="UP000433483"/>
    </source>
</evidence>
<evidence type="ECO:0000313" key="18">
    <source>
        <dbReference type="Proteomes" id="UP000476176"/>
    </source>
</evidence>
<dbReference type="Proteomes" id="UP000440732">
    <property type="component" value="Unassembled WGS sequence"/>
</dbReference>
<dbReference type="EMBL" id="QXGB01001888">
    <property type="protein sequence ID" value="KAE9184209.1"/>
    <property type="molecule type" value="Genomic_DNA"/>
</dbReference>
<gene>
    <name evidence="10" type="ORF">PF001_g20872</name>
    <name evidence="9" type="ORF">PF002_g22991</name>
    <name evidence="8" type="ORF">PF004_g20560</name>
    <name evidence="7" type="ORF">PF005_g21772</name>
    <name evidence="6" type="ORF">PF006_g20782</name>
    <name evidence="4" type="ORF">PF007_g23685</name>
    <name evidence="2" type="ORF">PF009_g22678</name>
    <name evidence="5" type="ORF">PF010_g21081</name>
    <name evidence="3" type="ORF">PF011_g20538</name>
</gene>
<feature type="compositionally biased region" description="Basic and acidic residues" evidence="1">
    <location>
        <begin position="75"/>
        <end position="85"/>
    </location>
</feature>
<dbReference type="PANTHER" id="PTHR13510:SF44">
    <property type="entry name" value="RABENOSYN-5"/>
    <property type="match status" value="1"/>
</dbReference>
<protein>
    <recommendedName>
        <fullName evidence="20">FYVE-type domain-containing protein</fullName>
    </recommendedName>
</protein>
<dbReference type="Proteomes" id="UP000437068">
    <property type="component" value="Unassembled WGS sequence"/>
</dbReference>
<feature type="compositionally biased region" description="Basic residues" evidence="1">
    <location>
        <begin position="121"/>
        <end position="130"/>
    </location>
</feature>
<dbReference type="Proteomes" id="UP000441208">
    <property type="component" value="Unassembled WGS sequence"/>
</dbReference>
<evidence type="ECO:0000313" key="9">
    <source>
        <dbReference type="EMBL" id="KAE9196659.1"/>
    </source>
</evidence>
<dbReference type="Proteomes" id="UP000488956">
    <property type="component" value="Unassembled WGS sequence"/>
</dbReference>
<feature type="compositionally biased region" description="Low complexity" evidence="1">
    <location>
        <begin position="90"/>
        <end position="99"/>
    </location>
</feature>
<evidence type="ECO:0008006" key="20">
    <source>
        <dbReference type="Google" id="ProtNLM"/>
    </source>
</evidence>
<dbReference type="EMBL" id="QXFX01001857">
    <property type="protein sequence ID" value="KAE9083797.1"/>
    <property type="molecule type" value="Genomic_DNA"/>
</dbReference>
<evidence type="ECO:0000313" key="13">
    <source>
        <dbReference type="Proteomes" id="UP000437068"/>
    </source>
</evidence>
<evidence type="ECO:0000313" key="15">
    <source>
        <dbReference type="Proteomes" id="UP000440732"/>
    </source>
</evidence>
<dbReference type="SUPFAM" id="SSF57903">
    <property type="entry name" value="FYVE/PHD zinc finger"/>
    <property type="match status" value="1"/>
</dbReference>
<dbReference type="EMBL" id="QXGE01001839">
    <property type="protein sequence ID" value="KAE9287682.1"/>
    <property type="molecule type" value="Genomic_DNA"/>
</dbReference>
<dbReference type="Proteomes" id="UP000476176">
    <property type="component" value="Unassembled WGS sequence"/>
</dbReference>
<dbReference type="EMBL" id="QXFW01001849">
    <property type="protein sequence ID" value="KAE8985053.1"/>
    <property type="molecule type" value="Genomic_DNA"/>
</dbReference>
<feature type="compositionally biased region" description="Low complexity" evidence="1">
    <location>
        <begin position="109"/>
        <end position="119"/>
    </location>
</feature>
<evidence type="ECO:0000313" key="5">
    <source>
        <dbReference type="EMBL" id="KAE9083797.1"/>
    </source>
</evidence>
<evidence type="ECO:0000313" key="3">
    <source>
        <dbReference type="EMBL" id="KAE8985053.1"/>
    </source>
</evidence>
<dbReference type="OrthoDB" id="159707at2759"/>
<evidence type="ECO:0000313" key="6">
    <source>
        <dbReference type="EMBL" id="KAE9108875.1"/>
    </source>
</evidence>
<dbReference type="AlphaFoldDB" id="A0A6A3QLE2"/>
<comment type="caution">
    <text evidence="4">The sequence shown here is derived from an EMBL/GenBank/DDBJ whole genome shotgun (WGS) entry which is preliminary data.</text>
</comment>
<reference evidence="11 12" key="1">
    <citation type="submission" date="2018-08" db="EMBL/GenBank/DDBJ databases">
        <title>Genomic investigation of the strawberry pathogen Phytophthora fragariae indicates pathogenicity is determined by transcriptional variation in three key races.</title>
        <authorList>
            <person name="Adams T.M."/>
            <person name="Armitage A.D."/>
            <person name="Sobczyk M.K."/>
            <person name="Bates H.J."/>
            <person name="Dunwell J.M."/>
            <person name="Nellist C.F."/>
            <person name="Harrison R.J."/>
        </authorList>
    </citation>
    <scope>NUCLEOTIDE SEQUENCE [LARGE SCALE GENOMIC DNA]</scope>
    <source>
        <strain evidence="10 13">A4</strain>
        <strain evidence="9 14">BC-1</strain>
        <strain evidence="8 18">BC-23</strain>
        <strain evidence="7 12">NOV-27</strain>
        <strain evidence="6 15">NOV-5</strain>
        <strain evidence="4 16">NOV-71</strain>
        <strain evidence="2 11">NOV-9</strain>
        <strain evidence="5 19">ONT-3</strain>
        <strain evidence="3 17">SCRP245</strain>
    </source>
</reference>
<dbReference type="Proteomes" id="UP000433483">
    <property type="component" value="Unassembled WGS sequence"/>
</dbReference>